<dbReference type="InterPro" id="IPR013022">
    <property type="entry name" value="Xyl_isomerase-like_TIM-brl"/>
</dbReference>
<accession>A0A3Q9BLJ6</accession>
<evidence type="ECO:0000313" key="2">
    <source>
        <dbReference type="EMBL" id="AZP05242.1"/>
    </source>
</evidence>
<dbReference type="SUPFAM" id="SSF51658">
    <property type="entry name" value="Xylose isomerase-like"/>
    <property type="match status" value="1"/>
</dbReference>
<protein>
    <recommendedName>
        <fullName evidence="1">Xylose isomerase-like TIM barrel domain-containing protein</fullName>
    </recommendedName>
</protein>
<dbReference type="Proteomes" id="UP000273326">
    <property type="component" value="Chromosome"/>
</dbReference>
<dbReference type="AlphaFoldDB" id="A0A3Q9BLJ6"/>
<dbReference type="Gene3D" id="3.20.20.150">
    <property type="entry name" value="Divalent-metal-dependent TIM barrel enzymes"/>
    <property type="match status" value="1"/>
</dbReference>
<dbReference type="RefSeq" id="WP_126111437.1">
    <property type="nucleotide sequence ID" value="NZ_CP034465.1"/>
</dbReference>
<evidence type="ECO:0000313" key="3">
    <source>
        <dbReference type="Proteomes" id="UP000273326"/>
    </source>
</evidence>
<keyword evidence="3" id="KW-1185">Reference proteome</keyword>
<dbReference type="EMBL" id="CP034465">
    <property type="protein sequence ID" value="AZP05242.1"/>
    <property type="molecule type" value="Genomic_DNA"/>
</dbReference>
<dbReference type="Pfam" id="PF01261">
    <property type="entry name" value="AP_endonuc_2"/>
    <property type="match status" value="1"/>
</dbReference>
<name>A0A3Q9BLJ6_9LACT</name>
<gene>
    <name evidence="2" type="ORF">EJN90_11650</name>
</gene>
<organism evidence="2 3">
    <name type="scientific">Jeotgalibaca ciconiae</name>
    <dbReference type="NCBI Taxonomy" id="2496265"/>
    <lineage>
        <taxon>Bacteria</taxon>
        <taxon>Bacillati</taxon>
        <taxon>Bacillota</taxon>
        <taxon>Bacilli</taxon>
        <taxon>Lactobacillales</taxon>
        <taxon>Carnobacteriaceae</taxon>
        <taxon>Jeotgalibaca</taxon>
    </lineage>
</organism>
<reference evidence="3" key="1">
    <citation type="submission" date="2018-12" db="EMBL/GenBank/DDBJ databases">
        <title>Complete genome sequencing of Jeotgalibaca sp. H21T32.</title>
        <authorList>
            <person name="Bae J.-W."/>
            <person name="Lee S.-Y."/>
        </authorList>
    </citation>
    <scope>NUCLEOTIDE SEQUENCE [LARGE SCALE GENOMIC DNA]</scope>
    <source>
        <strain evidence="3">H21T32</strain>
    </source>
</reference>
<proteinExistence type="predicted"/>
<dbReference type="KEGG" id="jeh:EJN90_11650"/>
<sequence length="253" mass="28987">MSRLIGVNTLVFNKELLEGKKKQWEYLKDIKELEFSFVEIRREFIRDLESEFKETKKQASALNLPLFYSVPSVLFESGKINPQLKQYFKEAVEMGASQIKLTLGQYEGFSPGIIHKLKGIMEEFPKIQLSIENDQSRDGGSPEKLSALIVTAHEKKLPLKITFDTGNFVYIQEDSEKAAHVLQDFVHYIHIKNVKRNQKGELELAHFETGVVNIPNVLSSFPEGVPAAIEYPCGSKDEAMYVLKKQKEQIEKY</sequence>
<feature type="domain" description="Xylose isomerase-like TIM barrel" evidence="1">
    <location>
        <begin position="28"/>
        <end position="220"/>
    </location>
</feature>
<dbReference type="OrthoDB" id="2237247at2"/>
<dbReference type="InterPro" id="IPR036237">
    <property type="entry name" value="Xyl_isomerase-like_sf"/>
</dbReference>
<evidence type="ECO:0000259" key="1">
    <source>
        <dbReference type="Pfam" id="PF01261"/>
    </source>
</evidence>